<organism evidence="1 2">
    <name type="scientific">Flavobacterium arcticum</name>
    <dbReference type="NCBI Taxonomy" id="1784713"/>
    <lineage>
        <taxon>Bacteria</taxon>
        <taxon>Pseudomonadati</taxon>
        <taxon>Bacteroidota</taxon>
        <taxon>Flavobacteriia</taxon>
        <taxon>Flavobacteriales</taxon>
        <taxon>Flavobacteriaceae</taxon>
        <taxon>Flavobacterium</taxon>
    </lineage>
</organism>
<sequence>MYGQEQYIISFETLPEKIALNPKPILIKVYADWCAVCKIQDKKIEKDVTLQDLLKNSCYYIKLNGETTETIIFNKKEYDYIPHGANNGYHELTEYLTKGNNSYPCWVLLSSKYEVLGIYNGLLKNSQLKELLKQY</sequence>
<proteinExistence type="predicted"/>
<evidence type="ECO:0008006" key="3">
    <source>
        <dbReference type="Google" id="ProtNLM"/>
    </source>
</evidence>
<evidence type="ECO:0000313" key="2">
    <source>
        <dbReference type="Proteomes" id="UP000253951"/>
    </source>
</evidence>
<reference evidence="1 2" key="1">
    <citation type="submission" date="2018-07" db="EMBL/GenBank/DDBJ databases">
        <title>Complete genome sequence of Flavobacterium arcticum type strain SM1502T.</title>
        <authorList>
            <person name="Li Y."/>
            <person name="Li D.-D."/>
        </authorList>
    </citation>
    <scope>NUCLEOTIDE SEQUENCE [LARGE SCALE GENOMIC DNA]</scope>
    <source>
        <strain evidence="1 2">SM1502</strain>
    </source>
</reference>
<name>A0A345H9L6_9FLAO</name>
<protein>
    <recommendedName>
        <fullName evidence="3">Thioredoxin family protein</fullName>
    </recommendedName>
</protein>
<dbReference type="AlphaFoldDB" id="A0A345H9L6"/>
<gene>
    <name evidence="1" type="ORF">DVK85_03150</name>
</gene>
<dbReference type="Proteomes" id="UP000253951">
    <property type="component" value="Chromosome"/>
</dbReference>
<keyword evidence="2" id="KW-1185">Reference proteome</keyword>
<accession>A0A345H9L6</accession>
<dbReference type="KEGG" id="fat:DVK85_03150"/>
<dbReference type="EMBL" id="CP031188">
    <property type="protein sequence ID" value="AXG73276.1"/>
    <property type="molecule type" value="Genomic_DNA"/>
</dbReference>
<dbReference type="InterPro" id="IPR036249">
    <property type="entry name" value="Thioredoxin-like_sf"/>
</dbReference>
<evidence type="ECO:0000313" key="1">
    <source>
        <dbReference type="EMBL" id="AXG73276.1"/>
    </source>
</evidence>
<dbReference type="Gene3D" id="3.40.30.10">
    <property type="entry name" value="Glutaredoxin"/>
    <property type="match status" value="1"/>
</dbReference>
<dbReference type="SUPFAM" id="SSF52833">
    <property type="entry name" value="Thioredoxin-like"/>
    <property type="match status" value="1"/>
</dbReference>